<comment type="caution">
    <text evidence="2">The sequence shown here is derived from an EMBL/GenBank/DDBJ whole genome shotgun (WGS) entry which is preliminary data.</text>
</comment>
<dbReference type="AlphaFoldDB" id="A0AAW8EGY6"/>
<dbReference type="InterPro" id="IPR006059">
    <property type="entry name" value="SBP"/>
</dbReference>
<accession>A0AAW8EGY6</accession>
<dbReference type="Gene3D" id="3.40.190.10">
    <property type="entry name" value="Periplasmic binding protein-like II"/>
    <property type="match status" value="2"/>
</dbReference>
<protein>
    <submittedName>
        <fullName evidence="2">Spermidine/putrescine transport system substrate-binding protein</fullName>
    </submittedName>
</protein>
<dbReference type="PROSITE" id="PS51318">
    <property type="entry name" value="TAT"/>
    <property type="match status" value="1"/>
</dbReference>
<sequence length="370" mass="40402">MSINRRQVLKGVAGAGGAAIAPSFLAVPALAQSLKGTGEVVVYDGGGSWGEAKRVALFDPFEKETGIKVIAQPRTDLGAVRASALAGSPRYDVTILTGGNTTAFERENLLVPIDYGYFNKADLDAFNPVATGKFTVPHIIYSLLIAYDPAKFGSNSISSWADVWDTKKFPGGRTLCTGTRGPDGAVFEAALLADGVDPAKIYPIDWDRAFKSLSRIKPEIVKWWNSGAEGPQLLIDKQVTAGSGWNGRIYAANEKSQKIGFTWNQGVLQYDSWVVLKGSKNVDNANKLLAFMSRAEVQANFSKHILYAPPNSRAYDFIPAERAKMLPTYAEFKKQQIVQDYAFWNALSKNGRPNNLTAVAEWERWLVGAR</sequence>
<dbReference type="EMBL" id="JAUSRV010000008">
    <property type="protein sequence ID" value="MDP9972200.1"/>
    <property type="molecule type" value="Genomic_DNA"/>
</dbReference>
<evidence type="ECO:0000313" key="2">
    <source>
        <dbReference type="EMBL" id="MDP9972200.1"/>
    </source>
</evidence>
<organism evidence="2 3">
    <name type="scientific">Variovorax paradoxus</name>
    <dbReference type="NCBI Taxonomy" id="34073"/>
    <lineage>
        <taxon>Bacteria</taxon>
        <taxon>Pseudomonadati</taxon>
        <taxon>Pseudomonadota</taxon>
        <taxon>Betaproteobacteria</taxon>
        <taxon>Burkholderiales</taxon>
        <taxon>Comamonadaceae</taxon>
        <taxon>Variovorax</taxon>
    </lineage>
</organism>
<proteinExistence type="predicted"/>
<dbReference type="PANTHER" id="PTHR30222:SF2">
    <property type="entry name" value="ABC TRANSPORTER SUBSTRATE-BINDING PROTEIN"/>
    <property type="match status" value="1"/>
</dbReference>
<evidence type="ECO:0000313" key="3">
    <source>
        <dbReference type="Proteomes" id="UP001224845"/>
    </source>
</evidence>
<dbReference type="InterPro" id="IPR006311">
    <property type="entry name" value="TAT_signal"/>
</dbReference>
<dbReference type="CDD" id="cd13589">
    <property type="entry name" value="PBP2_polyamine_RpCGA009"/>
    <property type="match status" value="1"/>
</dbReference>
<gene>
    <name evidence="2" type="ORF">J2W39_003442</name>
</gene>
<dbReference type="Pfam" id="PF13416">
    <property type="entry name" value="SBP_bac_8"/>
    <property type="match status" value="1"/>
</dbReference>
<dbReference type="Proteomes" id="UP001224845">
    <property type="component" value="Unassembled WGS sequence"/>
</dbReference>
<dbReference type="PANTHER" id="PTHR30222">
    <property type="entry name" value="SPERMIDINE/PUTRESCINE-BINDING PERIPLASMIC PROTEIN"/>
    <property type="match status" value="1"/>
</dbReference>
<evidence type="ECO:0000256" key="1">
    <source>
        <dbReference type="ARBA" id="ARBA00022729"/>
    </source>
</evidence>
<reference evidence="2" key="1">
    <citation type="submission" date="2023-07" db="EMBL/GenBank/DDBJ databases">
        <title>Sorghum-associated microbial communities from plants grown in Nebraska, USA.</title>
        <authorList>
            <person name="Schachtman D."/>
        </authorList>
    </citation>
    <scope>NUCLEOTIDE SEQUENCE</scope>
    <source>
        <strain evidence="2">DS3315</strain>
    </source>
</reference>
<name>A0AAW8EGY6_VARPD</name>
<keyword evidence="1" id="KW-0732">Signal</keyword>
<dbReference type="SUPFAM" id="SSF53850">
    <property type="entry name" value="Periplasmic binding protein-like II"/>
    <property type="match status" value="1"/>
</dbReference>
<dbReference type="RefSeq" id="WP_307594799.1">
    <property type="nucleotide sequence ID" value="NZ_JAUSRV010000008.1"/>
</dbReference>